<dbReference type="Proteomes" id="UP000094960">
    <property type="component" value="Chromosome"/>
</dbReference>
<dbReference type="EMBL" id="CP017248">
    <property type="protein sequence ID" value="AOR32302.1"/>
    <property type="molecule type" value="Genomic_DNA"/>
</dbReference>
<evidence type="ECO:0000256" key="5">
    <source>
        <dbReference type="ARBA" id="ARBA00023002"/>
    </source>
</evidence>
<comment type="cofactor">
    <cofactor evidence="1">
        <name>FAD</name>
        <dbReference type="ChEBI" id="CHEBI:57692"/>
    </cofactor>
</comment>
<evidence type="ECO:0000256" key="2">
    <source>
        <dbReference type="ARBA" id="ARBA00022630"/>
    </source>
</evidence>
<gene>
    <name evidence="9" type="ORF">BFF78_15600</name>
</gene>
<dbReference type="InterPro" id="IPR036188">
    <property type="entry name" value="FAD/NAD-bd_sf"/>
</dbReference>
<dbReference type="GO" id="GO:0071949">
    <property type="term" value="F:FAD binding"/>
    <property type="evidence" value="ECO:0007669"/>
    <property type="project" value="InterPro"/>
</dbReference>
<dbReference type="GO" id="GO:0004502">
    <property type="term" value="F:kynurenine 3-monooxygenase activity"/>
    <property type="evidence" value="ECO:0007669"/>
    <property type="project" value="TreeGrafter"/>
</dbReference>
<dbReference type="GO" id="GO:0070189">
    <property type="term" value="P:kynurenine metabolic process"/>
    <property type="evidence" value="ECO:0007669"/>
    <property type="project" value="TreeGrafter"/>
</dbReference>
<dbReference type="RefSeq" id="WP_069778916.1">
    <property type="nucleotide sequence ID" value="NZ_CP017248.1"/>
</dbReference>
<keyword evidence="7" id="KW-0812">Transmembrane</keyword>
<evidence type="ECO:0000313" key="9">
    <source>
        <dbReference type="EMBL" id="AOR32302.1"/>
    </source>
</evidence>
<feature type="transmembrane region" description="Helical" evidence="7">
    <location>
        <begin position="12"/>
        <end position="33"/>
    </location>
</feature>
<evidence type="ECO:0000313" key="10">
    <source>
        <dbReference type="Proteomes" id="UP000094960"/>
    </source>
</evidence>
<keyword evidence="7" id="KW-1133">Transmembrane helix</keyword>
<evidence type="ECO:0000259" key="8">
    <source>
        <dbReference type="Pfam" id="PF01494"/>
    </source>
</evidence>
<name>A0A1D7Y9R2_9ACTN</name>
<accession>A0A1D7Y9R2</accession>
<dbReference type="InterPro" id="IPR002938">
    <property type="entry name" value="FAD-bd"/>
</dbReference>
<keyword evidence="7" id="KW-0472">Membrane</keyword>
<keyword evidence="6" id="KW-0503">Monooxygenase</keyword>
<dbReference type="PANTHER" id="PTHR46028">
    <property type="entry name" value="KYNURENINE 3-MONOOXYGENASE"/>
    <property type="match status" value="1"/>
</dbReference>
<keyword evidence="5" id="KW-0560">Oxidoreductase</keyword>
<sequence length="450" mass="49087">MAERTGSRADGGPRIVVVGAGLVGPVAAMYLAARHGPVTVLERHPDPRTAPSRGGRSLTVILSARGWRALRELGLEERVRAIAVPLHGRRGHLPDGGTPLTPYSRDGSPIWAVERARLLDILLDAADATPGVEIRFGEQVVGVDLDTPEVRVRGAFGEHRLRCAHLLGCDGAHSAVRAAMVARGVREHVGTLELAYQEITLELPWCERENMHYWPAGDALFGAFPTLSPGQFTGCVFLRREGPAPSYAAAAAGLPLRDQFAAAFPELARAIPDLGEQLAAKPVSHIALVSCDTWVWEGRAALVGDSCHAMAPFMGQGMNCSFEDVRVLAACLDTERTWEAALAAYQRRRGRDADAVAAISLEHYRTMSRLPDPGAEQAATLSRRLSALFPDRFVPLYERCAFTEESYAEAQESERHLRRLVREIQDRHPGAADRIPDRELRGHVLSRSPL</sequence>
<dbReference type="AlphaFoldDB" id="A0A1D7Y9R2"/>
<keyword evidence="10" id="KW-1185">Reference proteome</keyword>
<evidence type="ECO:0000256" key="7">
    <source>
        <dbReference type="SAM" id="Phobius"/>
    </source>
</evidence>
<dbReference type="PRINTS" id="PR00420">
    <property type="entry name" value="RNGMNOXGNASE"/>
</dbReference>
<dbReference type="KEGG" id="spun:BFF78_15600"/>
<evidence type="ECO:0000256" key="3">
    <source>
        <dbReference type="ARBA" id="ARBA00022827"/>
    </source>
</evidence>
<organism evidence="9 10">
    <name type="scientific">Streptomyces fodineus</name>
    <dbReference type="NCBI Taxonomy" id="1904616"/>
    <lineage>
        <taxon>Bacteria</taxon>
        <taxon>Bacillati</taxon>
        <taxon>Actinomycetota</taxon>
        <taxon>Actinomycetes</taxon>
        <taxon>Kitasatosporales</taxon>
        <taxon>Streptomycetaceae</taxon>
        <taxon>Streptomyces</taxon>
    </lineage>
</organism>
<evidence type="ECO:0000256" key="4">
    <source>
        <dbReference type="ARBA" id="ARBA00022857"/>
    </source>
</evidence>
<reference evidence="10" key="1">
    <citation type="submission" date="2016-09" db="EMBL/GenBank/DDBJ databases">
        <title>Streptomyces puniciscabiei strain:TW1S1 Genome sequencing and assembly.</title>
        <authorList>
            <person name="Kim M.-K."/>
            <person name="Kim S.B."/>
        </authorList>
    </citation>
    <scope>NUCLEOTIDE SEQUENCE [LARGE SCALE GENOMIC DNA]</scope>
    <source>
        <strain evidence="10">TW1S1</strain>
    </source>
</reference>
<dbReference type="SUPFAM" id="SSF51905">
    <property type="entry name" value="FAD/NAD(P)-binding domain"/>
    <property type="match status" value="1"/>
</dbReference>
<evidence type="ECO:0000256" key="1">
    <source>
        <dbReference type="ARBA" id="ARBA00001974"/>
    </source>
</evidence>
<keyword evidence="3" id="KW-0274">FAD</keyword>
<dbReference type="PANTHER" id="PTHR46028:SF2">
    <property type="entry name" value="KYNURENINE 3-MONOOXYGENASE"/>
    <property type="match status" value="1"/>
</dbReference>
<dbReference type="Gene3D" id="3.50.50.60">
    <property type="entry name" value="FAD/NAD(P)-binding domain"/>
    <property type="match status" value="1"/>
</dbReference>
<feature type="domain" description="FAD-binding" evidence="8">
    <location>
        <begin position="15"/>
        <end position="356"/>
    </location>
</feature>
<proteinExistence type="predicted"/>
<evidence type="ECO:0000256" key="6">
    <source>
        <dbReference type="ARBA" id="ARBA00023033"/>
    </source>
</evidence>
<dbReference type="Pfam" id="PF01494">
    <property type="entry name" value="FAD_binding_3"/>
    <property type="match status" value="1"/>
</dbReference>
<protein>
    <submittedName>
        <fullName evidence="9">FAD-dependent oxidoreductase</fullName>
    </submittedName>
</protein>
<keyword evidence="4" id="KW-0521">NADP</keyword>
<keyword evidence="2" id="KW-0285">Flavoprotein</keyword>